<sequence>MIQKKLSALLLTLVLCLGLSVPALAAGPYTDVPPDYWAYDAIMRVSDDSKWPDTFNGTSATTFSPEGNLTRGQFIAALNRSMNNEHWASLDGPAPYTDVPESAYYYQAMIWAKQEGILPSWLIDGDRIYPNTPLTRAEFCVILRNFDRWECGRSLDEMTDMYLDVFTDLDDATLGANAEDIRSAMLGWGYHLYVLNGTGAHTMSPNSPVTRAQAAVMLTRYWDTPKAKDQLFYDERRPDPGTPGASTAPWADEEEAGTEDPGTVTVPEETKPEETTPEETKPQTPEEADYIAEVIRLVNQERAKEGLAALQTNDAITGAAQTRAEELPTLFDHTRPDGSSCFTALDEAGVRYWTAGENIAAGYATPAQVVAGWMNSPGHRANILNGSFTTIGVGREGNYWVQLFTA</sequence>
<dbReference type="EMBL" id="DWZJ01000030">
    <property type="protein sequence ID" value="HJB12853.1"/>
    <property type="molecule type" value="Genomic_DNA"/>
</dbReference>
<dbReference type="AlphaFoldDB" id="A0A9D2LHN4"/>
<evidence type="ECO:0000313" key="5">
    <source>
        <dbReference type="EMBL" id="HJB12853.1"/>
    </source>
</evidence>
<proteinExistence type="predicted"/>
<organism evidence="5 6">
    <name type="scientific">Candidatus Oscillibacter excrementigallinarum</name>
    <dbReference type="NCBI Taxonomy" id="2838716"/>
    <lineage>
        <taxon>Bacteria</taxon>
        <taxon>Bacillati</taxon>
        <taxon>Bacillota</taxon>
        <taxon>Clostridia</taxon>
        <taxon>Eubacteriales</taxon>
        <taxon>Oscillospiraceae</taxon>
        <taxon>Oscillibacter</taxon>
    </lineage>
</organism>
<keyword evidence="1" id="KW-0677">Repeat</keyword>
<comment type="caution">
    <text evidence="5">The sequence shown here is derived from an EMBL/GenBank/DDBJ whole genome shotgun (WGS) entry which is preliminary data.</text>
</comment>
<dbReference type="InterPro" id="IPR001119">
    <property type="entry name" value="SLH_dom"/>
</dbReference>
<feature type="chain" id="PRO_5038570613" evidence="3">
    <location>
        <begin position="26"/>
        <end position="406"/>
    </location>
</feature>
<dbReference type="Gene3D" id="3.40.33.10">
    <property type="entry name" value="CAP"/>
    <property type="match status" value="1"/>
</dbReference>
<accession>A0A9D2LHN4</accession>
<dbReference type="InterPro" id="IPR035940">
    <property type="entry name" value="CAP_sf"/>
</dbReference>
<dbReference type="SUPFAM" id="SSF55797">
    <property type="entry name" value="PR-1-like"/>
    <property type="match status" value="1"/>
</dbReference>
<reference evidence="5" key="1">
    <citation type="journal article" date="2021" name="PeerJ">
        <title>Extensive microbial diversity within the chicken gut microbiome revealed by metagenomics and culture.</title>
        <authorList>
            <person name="Gilroy R."/>
            <person name="Ravi A."/>
            <person name="Getino M."/>
            <person name="Pursley I."/>
            <person name="Horton D.L."/>
            <person name="Alikhan N.F."/>
            <person name="Baker D."/>
            <person name="Gharbi K."/>
            <person name="Hall N."/>
            <person name="Watson M."/>
            <person name="Adriaenssens E.M."/>
            <person name="Foster-Nyarko E."/>
            <person name="Jarju S."/>
            <person name="Secka A."/>
            <person name="Antonio M."/>
            <person name="Oren A."/>
            <person name="Chaudhuri R.R."/>
            <person name="La Ragione R."/>
            <person name="Hildebrand F."/>
            <person name="Pallen M.J."/>
        </authorList>
    </citation>
    <scope>NUCLEOTIDE SEQUENCE</scope>
    <source>
        <strain evidence="5">ChiBcec18-1249</strain>
    </source>
</reference>
<gene>
    <name evidence="5" type="ORF">H9787_04000</name>
</gene>
<feature type="domain" description="SLH" evidence="4">
    <location>
        <begin position="25"/>
        <end position="92"/>
    </location>
</feature>
<evidence type="ECO:0000256" key="2">
    <source>
        <dbReference type="SAM" id="MobiDB-lite"/>
    </source>
</evidence>
<protein>
    <submittedName>
        <fullName evidence="5">S-layer homology domain-containing protein</fullName>
    </submittedName>
</protein>
<dbReference type="Pfam" id="PF00188">
    <property type="entry name" value="CAP"/>
    <property type="match status" value="1"/>
</dbReference>
<feature type="region of interest" description="Disordered" evidence="2">
    <location>
        <begin position="231"/>
        <end position="287"/>
    </location>
</feature>
<feature type="compositionally biased region" description="Basic and acidic residues" evidence="2">
    <location>
        <begin position="268"/>
        <end position="281"/>
    </location>
</feature>
<evidence type="ECO:0000256" key="3">
    <source>
        <dbReference type="SAM" id="SignalP"/>
    </source>
</evidence>
<dbReference type="CDD" id="cd05379">
    <property type="entry name" value="CAP_bacterial"/>
    <property type="match status" value="1"/>
</dbReference>
<dbReference type="InterPro" id="IPR014044">
    <property type="entry name" value="CAP_dom"/>
</dbReference>
<dbReference type="PANTHER" id="PTHR31157:SF1">
    <property type="entry name" value="SCP DOMAIN-CONTAINING PROTEIN"/>
    <property type="match status" value="1"/>
</dbReference>
<evidence type="ECO:0000256" key="1">
    <source>
        <dbReference type="ARBA" id="ARBA00022737"/>
    </source>
</evidence>
<keyword evidence="3" id="KW-0732">Signal</keyword>
<dbReference type="PROSITE" id="PS51272">
    <property type="entry name" value="SLH"/>
    <property type="match status" value="3"/>
</dbReference>
<dbReference type="Pfam" id="PF00395">
    <property type="entry name" value="SLH"/>
    <property type="match status" value="3"/>
</dbReference>
<feature type="domain" description="SLH" evidence="4">
    <location>
        <begin position="165"/>
        <end position="232"/>
    </location>
</feature>
<dbReference type="PANTHER" id="PTHR31157">
    <property type="entry name" value="SCP DOMAIN-CONTAINING PROTEIN"/>
    <property type="match status" value="1"/>
</dbReference>
<feature type="signal peptide" evidence="3">
    <location>
        <begin position="1"/>
        <end position="25"/>
    </location>
</feature>
<reference evidence="5" key="2">
    <citation type="submission" date="2021-04" db="EMBL/GenBank/DDBJ databases">
        <authorList>
            <person name="Gilroy R."/>
        </authorList>
    </citation>
    <scope>NUCLEOTIDE SEQUENCE</scope>
    <source>
        <strain evidence="5">ChiBcec18-1249</strain>
    </source>
</reference>
<evidence type="ECO:0000259" key="4">
    <source>
        <dbReference type="PROSITE" id="PS51272"/>
    </source>
</evidence>
<dbReference type="Proteomes" id="UP000823824">
    <property type="component" value="Unassembled WGS sequence"/>
</dbReference>
<evidence type="ECO:0000313" key="6">
    <source>
        <dbReference type="Proteomes" id="UP000823824"/>
    </source>
</evidence>
<feature type="domain" description="SLH" evidence="4">
    <location>
        <begin position="93"/>
        <end position="157"/>
    </location>
</feature>
<name>A0A9D2LHN4_9FIRM</name>